<protein>
    <submittedName>
        <fullName evidence="2">Uncharacterized protein</fullName>
    </submittedName>
</protein>
<dbReference type="Gene3D" id="3.30.70.100">
    <property type="match status" value="1"/>
</dbReference>
<dbReference type="EMBL" id="HBGK01020529">
    <property type="protein sequence ID" value="CAD9281559.1"/>
    <property type="molecule type" value="Transcribed_RNA"/>
</dbReference>
<evidence type="ECO:0000256" key="1">
    <source>
        <dbReference type="SAM" id="MobiDB-lite"/>
    </source>
</evidence>
<dbReference type="PANTHER" id="PTHR39169">
    <property type="match status" value="1"/>
</dbReference>
<reference evidence="2" key="1">
    <citation type="submission" date="2021-01" db="EMBL/GenBank/DDBJ databases">
        <authorList>
            <person name="Corre E."/>
            <person name="Pelletier E."/>
            <person name="Niang G."/>
            <person name="Scheremetjew M."/>
            <person name="Finn R."/>
            <person name="Kale V."/>
            <person name="Holt S."/>
            <person name="Cochrane G."/>
            <person name="Meng A."/>
            <person name="Brown T."/>
            <person name="Cohen L."/>
        </authorList>
    </citation>
    <scope>NUCLEOTIDE SEQUENCE</scope>
    <source>
        <strain evidence="2">CCMP 410</strain>
    </source>
</reference>
<dbReference type="SUPFAM" id="SSF54909">
    <property type="entry name" value="Dimeric alpha+beta barrel"/>
    <property type="match status" value="1"/>
</dbReference>
<gene>
    <name evidence="2" type="ORF">GOCE00092_LOCUS10469</name>
</gene>
<proteinExistence type="predicted"/>
<accession>A0A7S1UZD2</accession>
<dbReference type="Pfam" id="PF08803">
    <property type="entry name" value="ydhR"/>
    <property type="match status" value="1"/>
</dbReference>
<evidence type="ECO:0000313" key="2">
    <source>
        <dbReference type="EMBL" id="CAD9281559.1"/>
    </source>
</evidence>
<dbReference type="PANTHER" id="PTHR39169:SF1">
    <property type="entry name" value="MONOOXYGENASE YDHR-RELATED"/>
    <property type="match status" value="1"/>
</dbReference>
<name>A0A7S1UZD2_9STRA</name>
<dbReference type="InterPro" id="IPR011008">
    <property type="entry name" value="Dimeric_a/b-barrel"/>
</dbReference>
<organism evidence="2">
    <name type="scientific">Grammatophora oceanica</name>
    <dbReference type="NCBI Taxonomy" id="210454"/>
    <lineage>
        <taxon>Eukaryota</taxon>
        <taxon>Sar</taxon>
        <taxon>Stramenopiles</taxon>
        <taxon>Ochrophyta</taxon>
        <taxon>Bacillariophyta</taxon>
        <taxon>Fragilariophyceae</taxon>
        <taxon>Fragilariophycidae</taxon>
        <taxon>Rhabdonematales</taxon>
        <taxon>Grammatophoraceae</taxon>
        <taxon>Grammatophora</taxon>
    </lineage>
</organism>
<dbReference type="AlphaFoldDB" id="A0A7S1UZD2"/>
<dbReference type="InterPro" id="IPR014910">
    <property type="entry name" value="YdhR"/>
</dbReference>
<feature type="region of interest" description="Disordered" evidence="1">
    <location>
        <begin position="1"/>
        <end position="23"/>
    </location>
</feature>
<sequence>MPKLLQITFQKPPSSESDSDDDEGSLLLQRANKISTFPGLIWKIWIANHESNTFGGTYLFQDEASAKHYLASPIPDDIRHLPSFKTEIFDVEEEFSAITHAPLERPSPAATSS</sequence>